<keyword evidence="2" id="KW-0805">Transcription regulation</keyword>
<evidence type="ECO:0000259" key="9">
    <source>
        <dbReference type="PROSITE" id="PS51032"/>
    </source>
</evidence>
<feature type="compositionally biased region" description="Low complexity" evidence="8">
    <location>
        <begin position="16"/>
        <end position="26"/>
    </location>
</feature>
<comment type="similarity">
    <text evidence="7">Belongs to the AP2/ERF transcription factor family. ERF subfamily.</text>
</comment>
<evidence type="ECO:0000256" key="4">
    <source>
        <dbReference type="ARBA" id="ARBA00023159"/>
    </source>
</evidence>
<dbReference type="InterPro" id="IPR051032">
    <property type="entry name" value="AP2/ERF_TF_ERF_subfamily"/>
</dbReference>
<feature type="region of interest" description="Disordered" evidence="8">
    <location>
        <begin position="1"/>
        <end position="45"/>
    </location>
</feature>
<sequence>MAPSDPMAVATNSGTESPELRSSPSPSRKRVRDGGGNETKHPTYRGVRMRAWGKWVSEIREPRKKSRIWLGTFSTAEMAARAHDIAALTIKGSSAILNFPGLAASLPKPASSSPRDVQAAAAIAASMDHLLPSSSTPSATPHPATEPCSSTSSSDSTSIAVTSTSTSYSCETMWPGTGSDLSTPEQELDEIVELPRLGTRLFNETVSVDLYEFELWARWCGMDNPGSGYFIGDDQMMTQSIQEGSAVNGVFESSLWQN</sequence>
<dbReference type="PANTHER" id="PTHR31985:SF294">
    <property type="entry name" value="DEHYDRATION-RESPONSIVE ELEMENT-BINDING PROTEIN 3-LIKE"/>
    <property type="match status" value="1"/>
</dbReference>
<feature type="region of interest" description="Disordered" evidence="8">
    <location>
        <begin position="130"/>
        <end position="157"/>
    </location>
</feature>
<dbReference type="PRINTS" id="PR00367">
    <property type="entry name" value="ETHRSPELEMNT"/>
</dbReference>
<feature type="compositionally biased region" description="Basic and acidic residues" evidence="8">
    <location>
        <begin position="32"/>
        <end position="41"/>
    </location>
</feature>
<dbReference type="GO" id="GO:0005634">
    <property type="term" value="C:nucleus"/>
    <property type="evidence" value="ECO:0007669"/>
    <property type="project" value="UniProtKB-SubCell"/>
</dbReference>
<evidence type="ECO:0000256" key="8">
    <source>
        <dbReference type="SAM" id="MobiDB-lite"/>
    </source>
</evidence>
<evidence type="ECO:0000256" key="5">
    <source>
        <dbReference type="ARBA" id="ARBA00023163"/>
    </source>
</evidence>
<dbReference type="Pfam" id="PF00847">
    <property type="entry name" value="AP2"/>
    <property type="match status" value="1"/>
</dbReference>
<dbReference type="GO" id="GO:0003677">
    <property type="term" value="F:DNA binding"/>
    <property type="evidence" value="ECO:0007669"/>
    <property type="project" value="UniProtKB-KW"/>
</dbReference>
<dbReference type="SUPFAM" id="SSF54171">
    <property type="entry name" value="DNA-binding domain"/>
    <property type="match status" value="1"/>
</dbReference>
<evidence type="ECO:0000313" key="10">
    <source>
        <dbReference type="EMBL" id="KAK4757738.1"/>
    </source>
</evidence>
<dbReference type="PANTHER" id="PTHR31985">
    <property type="entry name" value="ETHYLENE-RESPONSIVE TRANSCRIPTION FACTOR ERF042-RELATED"/>
    <property type="match status" value="1"/>
</dbReference>
<dbReference type="CDD" id="cd00018">
    <property type="entry name" value="AP2"/>
    <property type="match status" value="1"/>
</dbReference>
<dbReference type="InterPro" id="IPR001471">
    <property type="entry name" value="AP2/ERF_dom"/>
</dbReference>
<dbReference type="AlphaFoldDB" id="A0AAN7JYK5"/>
<keyword evidence="11" id="KW-1185">Reference proteome</keyword>
<comment type="caution">
    <text evidence="10">The sequence shown here is derived from an EMBL/GenBank/DDBJ whole genome shotgun (WGS) entry which is preliminary data.</text>
</comment>
<dbReference type="FunFam" id="3.30.730.10:FF:000001">
    <property type="entry name" value="Ethylene-responsive transcription factor 2"/>
    <property type="match status" value="1"/>
</dbReference>
<dbReference type="InterPro" id="IPR016177">
    <property type="entry name" value="DNA-bd_dom_sf"/>
</dbReference>
<evidence type="ECO:0000256" key="2">
    <source>
        <dbReference type="ARBA" id="ARBA00023015"/>
    </source>
</evidence>
<dbReference type="SMART" id="SM00380">
    <property type="entry name" value="AP2"/>
    <property type="match status" value="1"/>
</dbReference>
<accession>A0AAN7JYK5</accession>
<dbReference type="GO" id="GO:0003700">
    <property type="term" value="F:DNA-binding transcription factor activity"/>
    <property type="evidence" value="ECO:0007669"/>
    <property type="project" value="InterPro"/>
</dbReference>
<evidence type="ECO:0000256" key="6">
    <source>
        <dbReference type="ARBA" id="ARBA00023242"/>
    </source>
</evidence>
<keyword evidence="3" id="KW-0238">DNA-binding</keyword>
<dbReference type="EMBL" id="JAXIOK010000012">
    <property type="protein sequence ID" value="KAK4757738.1"/>
    <property type="molecule type" value="Genomic_DNA"/>
</dbReference>
<keyword evidence="6" id="KW-0539">Nucleus</keyword>
<dbReference type="PROSITE" id="PS51032">
    <property type="entry name" value="AP2_ERF"/>
    <property type="match status" value="1"/>
</dbReference>
<keyword evidence="4" id="KW-0010">Activator</keyword>
<protein>
    <recommendedName>
        <fullName evidence="9">AP2/ERF domain-containing protein</fullName>
    </recommendedName>
</protein>
<evidence type="ECO:0000256" key="3">
    <source>
        <dbReference type="ARBA" id="ARBA00023125"/>
    </source>
</evidence>
<evidence type="ECO:0000256" key="1">
    <source>
        <dbReference type="ARBA" id="ARBA00004123"/>
    </source>
</evidence>
<dbReference type="Gene3D" id="3.30.730.10">
    <property type="entry name" value="AP2/ERF domain"/>
    <property type="match status" value="1"/>
</dbReference>
<name>A0AAN7JYK5_9MYRT</name>
<reference evidence="10 11" key="1">
    <citation type="journal article" date="2023" name="Hortic Res">
        <title>Pangenome of water caltrop reveals structural variations and asymmetric subgenome divergence after allopolyploidization.</title>
        <authorList>
            <person name="Zhang X."/>
            <person name="Chen Y."/>
            <person name="Wang L."/>
            <person name="Yuan Y."/>
            <person name="Fang M."/>
            <person name="Shi L."/>
            <person name="Lu R."/>
            <person name="Comes H.P."/>
            <person name="Ma Y."/>
            <person name="Chen Y."/>
            <person name="Huang G."/>
            <person name="Zhou Y."/>
            <person name="Zheng Z."/>
            <person name="Qiu Y."/>
        </authorList>
    </citation>
    <scope>NUCLEOTIDE SEQUENCE [LARGE SCALE GENOMIC DNA]</scope>
    <source>
        <tissue evidence="10">Roots</tissue>
    </source>
</reference>
<organism evidence="10 11">
    <name type="scientific">Trapa incisa</name>
    <dbReference type="NCBI Taxonomy" id="236973"/>
    <lineage>
        <taxon>Eukaryota</taxon>
        <taxon>Viridiplantae</taxon>
        <taxon>Streptophyta</taxon>
        <taxon>Embryophyta</taxon>
        <taxon>Tracheophyta</taxon>
        <taxon>Spermatophyta</taxon>
        <taxon>Magnoliopsida</taxon>
        <taxon>eudicotyledons</taxon>
        <taxon>Gunneridae</taxon>
        <taxon>Pentapetalae</taxon>
        <taxon>rosids</taxon>
        <taxon>malvids</taxon>
        <taxon>Myrtales</taxon>
        <taxon>Lythraceae</taxon>
        <taxon>Trapa</taxon>
    </lineage>
</organism>
<dbReference type="Proteomes" id="UP001345219">
    <property type="component" value="Chromosome 15"/>
</dbReference>
<keyword evidence="5" id="KW-0804">Transcription</keyword>
<feature type="domain" description="AP2/ERF" evidence="9">
    <location>
        <begin position="43"/>
        <end position="100"/>
    </location>
</feature>
<evidence type="ECO:0000256" key="7">
    <source>
        <dbReference type="ARBA" id="ARBA00024343"/>
    </source>
</evidence>
<evidence type="ECO:0000313" key="11">
    <source>
        <dbReference type="Proteomes" id="UP001345219"/>
    </source>
</evidence>
<dbReference type="InterPro" id="IPR036955">
    <property type="entry name" value="AP2/ERF_dom_sf"/>
</dbReference>
<comment type="subcellular location">
    <subcellularLocation>
        <location evidence="1">Nucleus</location>
    </subcellularLocation>
</comment>
<proteinExistence type="inferred from homology"/>
<gene>
    <name evidence="10" type="ORF">SAY87_019039</name>
</gene>